<keyword evidence="2" id="KW-1185">Reference proteome</keyword>
<evidence type="ECO:0000313" key="1">
    <source>
        <dbReference type="EMBL" id="OCA87352.1"/>
    </source>
</evidence>
<name>A0A1B9ATY8_9BACI</name>
<gene>
    <name evidence="1" type="ORF">A8F95_08915</name>
</gene>
<dbReference type="Pfam" id="PF19785">
    <property type="entry name" value="UPF0738"/>
    <property type="match status" value="1"/>
</dbReference>
<protein>
    <submittedName>
        <fullName evidence="1">Uncharacterized protein</fullName>
    </submittedName>
</protein>
<dbReference type="AlphaFoldDB" id="A0A1B9ATY8"/>
<proteinExistence type="predicted"/>
<dbReference type="InterPro" id="IPR020908">
    <property type="entry name" value="UPF0738"/>
</dbReference>
<evidence type="ECO:0000313" key="2">
    <source>
        <dbReference type="Proteomes" id="UP000092578"/>
    </source>
</evidence>
<accession>A0A1B9ATY8</accession>
<reference evidence="2" key="1">
    <citation type="submission" date="2016-05" db="EMBL/GenBank/DDBJ databases">
        <authorList>
            <person name="Liu B."/>
            <person name="Wang J."/>
            <person name="Zhu Y."/>
            <person name="Liu G."/>
            <person name="Chen Q."/>
            <person name="Chen Z."/>
            <person name="Lan J."/>
            <person name="Che J."/>
            <person name="Ge C."/>
            <person name="Shi H."/>
            <person name="Pan Z."/>
            <person name="Liu X."/>
        </authorList>
    </citation>
    <scope>NUCLEOTIDE SEQUENCE [LARGE SCALE GENOMIC DNA]</scope>
    <source>
        <strain evidence="2">FJAT-27215</strain>
    </source>
</reference>
<dbReference type="EMBL" id="MAYT01000023">
    <property type="protein sequence ID" value="OCA87352.1"/>
    <property type="molecule type" value="Genomic_DNA"/>
</dbReference>
<dbReference type="RefSeq" id="WP_065410798.1">
    <property type="nucleotide sequence ID" value="NZ_MAYT01000023.1"/>
</dbReference>
<sequence>MRKTIHFTKALWNDNGVELHAEMPIKLAGIQAAEQMIVDSDQMAFVYLAEEKDEFIYLYIHEPVWGDLKKALKEEARLFVKGEDTLLELTSWKDELAYLISNIEGNSNYGEEMVEKVETVFLHHQ</sequence>
<organism evidence="1 2">
    <name type="scientific">Pseudobacillus wudalianchiensis</name>
    <dbReference type="NCBI Taxonomy" id="1743143"/>
    <lineage>
        <taxon>Bacteria</taxon>
        <taxon>Bacillati</taxon>
        <taxon>Bacillota</taxon>
        <taxon>Bacilli</taxon>
        <taxon>Bacillales</taxon>
        <taxon>Bacillaceae</taxon>
        <taxon>Pseudobacillus</taxon>
    </lineage>
</organism>
<dbReference type="Proteomes" id="UP000092578">
    <property type="component" value="Unassembled WGS sequence"/>
</dbReference>
<comment type="caution">
    <text evidence="1">The sequence shown here is derived from an EMBL/GenBank/DDBJ whole genome shotgun (WGS) entry which is preliminary data.</text>
</comment>